<dbReference type="OrthoDB" id="3548295at2759"/>
<dbReference type="Proteomes" id="UP000178912">
    <property type="component" value="Unassembled WGS sequence"/>
</dbReference>
<evidence type="ECO:0000313" key="3">
    <source>
        <dbReference type="Proteomes" id="UP000178912"/>
    </source>
</evidence>
<feature type="signal peptide" evidence="1">
    <location>
        <begin position="1"/>
        <end position="19"/>
    </location>
</feature>
<proteinExistence type="predicted"/>
<protein>
    <submittedName>
        <fullName evidence="2">Uncharacterized protein</fullName>
    </submittedName>
</protein>
<feature type="chain" id="PRO_5009445827" evidence="1">
    <location>
        <begin position="20"/>
        <end position="200"/>
    </location>
</feature>
<keyword evidence="1" id="KW-0732">Signal</keyword>
<sequence>MLTRTCLFVLLTAASAVSGAVVCTPERRIAGGKGVISAYAQTLPGATYAAFSNLPLGIGGLGGKCITTILADGLPGAPVGFTGRDIVNFGTATRQVFSKVTGFFTDFPQNNSMVINNANVTLGLRSIVKLPVTFNADVYLDYSPAPDCRVQAVRAYARLPSEVLGMITANPGVPPLIAGLIGTDNPINDWFGTPPTTKSP</sequence>
<gene>
    <name evidence="2" type="ORF">RAG0_04765</name>
</gene>
<accession>A0A1E1KAE0</accession>
<reference evidence="3" key="1">
    <citation type="submission" date="2016-03" db="EMBL/GenBank/DDBJ databases">
        <authorList>
            <person name="Guldener U."/>
        </authorList>
    </citation>
    <scope>NUCLEOTIDE SEQUENCE [LARGE SCALE GENOMIC DNA]</scope>
    <source>
        <strain evidence="3">04CH-RAC-A.6.1</strain>
    </source>
</reference>
<evidence type="ECO:0000313" key="2">
    <source>
        <dbReference type="EMBL" id="CZS94962.1"/>
    </source>
</evidence>
<dbReference type="AlphaFoldDB" id="A0A1E1KAE0"/>
<organism evidence="2 3">
    <name type="scientific">Rhynchosporium agropyri</name>
    <dbReference type="NCBI Taxonomy" id="914238"/>
    <lineage>
        <taxon>Eukaryota</taxon>
        <taxon>Fungi</taxon>
        <taxon>Dikarya</taxon>
        <taxon>Ascomycota</taxon>
        <taxon>Pezizomycotina</taxon>
        <taxon>Leotiomycetes</taxon>
        <taxon>Helotiales</taxon>
        <taxon>Ploettnerulaceae</taxon>
        <taxon>Rhynchosporium</taxon>
    </lineage>
</organism>
<name>A0A1E1KAE0_9HELO</name>
<keyword evidence="3" id="KW-1185">Reference proteome</keyword>
<dbReference type="EMBL" id="FJUX01000020">
    <property type="protein sequence ID" value="CZS94962.1"/>
    <property type="molecule type" value="Genomic_DNA"/>
</dbReference>
<evidence type="ECO:0000256" key="1">
    <source>
        <dbReference type="SAM" id="SignalP"/>
    </source>
</evidence>